<dbReference type="InterPro" id="IPR026394">
    <property type="entry name" value="RPT_S_cricet"/>
</dbReference>
<dbReference type="Pfam" id="PF01391">
    <property type="entry name" value="Collagen"/>
    <property type="match status" value="1"/>
</dbReference>
<keyword evidence="3" id="KW-1185">Reference proteome</keyword>
<evidence type="ECO:0000256" key="1">
    <source>
        <dbReference type="SAM" id="MobiDB-lite"/>
    </source>
</evidence>
<feature type="compositionally biased region" description="Low complexity" evidence="1">
    <location>
        <begin position="63"/>
        <end position="75"/>
    </location>
</feature>
<dbReference type="InterPro" id="IPR008160">
    <property type="entry name" value="Collagen"/>
</dbReference>
<organism evidence="2 3">
    <name type="scientific">Staphylococcus simiae CCM 7213 = CCUG 51256</name>
    <dbReference type="NCBI Taxonomy" id="911238"/>
    <lineage>
        <taxon>Bacteria</taxon>
        <taxon>Bacillati</taxon>
        <taxon>Bacillota</taxon>
        <taxon>Bacilli</taxon>
        <taxon>Bacillales</taxon>
        <taxon>Staphylococcaceae</taxon>
        <taxon>Staphylococcus</taxon>
    </lineage>
</organism>
<protein>
    <submittedName>
        <fullName evidence="2">Collagen-like surface protein, putative</fullName>
    </submittedName>
</protein>
<evidence type="ECO:0000313" key="3">
    <source>
        <dbReference type="Proteomes" id="UP000005413"/>
    </source>
</evidence>
<feature type="compositionally biased region" description="Basic and acidic residues" evidence="1">
    <location>
        <begin position="1"/>
        <end position="10"/>
    </location>
</feature>
<dbReference type="EMBL" id="AEUN01000349">
    <property type="protein sequence ID" value="EHJ08255.1"/>
    <property type="molecule type" value="Genomic_DNA"/>
</dbReference>
<feature type="compositionally biased region" description="Basic and acidic residues" evidence="1">
    <location>
        <begin position="107"/>
        <end position="126"/>
    </location>
</feature>
<evidence type="ECO:0000313" key="2">
    <source>
        <dbReference type="EMBL" id="EHJ08255.1"/>
    </source>
</evidence>
<feature type="non-terminal residue" evidence="2">
    <location>
        <position position="132"/>
    </location>
</feature>
<proteinExistence type="predicted"/>
<sequence>ANGVDGKDGKTPTVEQTPIKDAQGNTIGTTIIVKDGDGKEISRQDVLNGKDGAKGEKGDKGDTGATGANGKDGTNGVDGKDGKTPSVEQTPIKDAQGNTIGTTIIVKDGDGKEISRQDILNGKDGKTPSVEQ</sequence>
<feature type="compositionally biased region" description="Basic and acidic residues" evidence="1">
    <location>
        <begin position="51"/>
        <end position="62"/>
    </location>
</feature>
<feature type="compositionally biased region" description="Basic and acidic residues" evidence="1">
    <location>
        <begin position="34"/>
        <end position="43"/>
    </location>
</feature>
<dbReference type="Proteomes" id="UP000005413">
    <property type="component" value="Unassembled WGS sequence"/>
</dbReference>
<feature type="non-terminal residue" evidence="2">
    <location>
        <position position="1"/>
    </location>
</feature>
<feature type="region of interest" description="Disordered" evidence="1">
    <location>
        <begin position="1"/>
        <end position="132"/>
    </location>
</feature>
<gene>
    <name evidence="2" type="ORF">SS7213T_05066</name>
</gene>
<accession>G5JHT1</accession>
<dbReference type="AlphaFoldDB" id="G5JHT1"/>
<reference evidence="2 3" key="1">
    <citation type="journal article" date="2012" name="BMC Genomics">
        <title>Comparative genomic analysis of the genus Staphylococcus including Staphylococcus aureus and its newly described sister species Staphylococcus simiae.</title>
        <authorList>
            <person name="Suzuki H."/>
            <person name="Lefebure T."/>
            <person name="Pavinski Bitar P."/>
            <person name="Stanhope M.J."/>
        </authorList>
    </citation>
    <scope>NUCLEOTIDE SEQUENCE [LARGE SCALE GENOMIC DNA]</scope>
    <source>
        <strain evidence="2 3">CCM 7213</strain>
    </source>
</reference>
<keyword evidence="2" id="KW-0176">Collagen</keyword>
<comment type="caution">
    <text evidence="2">The sequence shown here is derived from an EMBL/GenBank/DDBJ whole genome shotgun (WGS) entry which is preliminary data.</text>
</comment>
<name>G5JHT1_9STAP</name>
<dbReference type="NCBIfam" id="TIGR04203">
    <property type="entry name" value="RPT_S_cricet"/>
    <property type="match status" value="2"/>
</dbReference>